<dbReference type="AlphaFoldDB" id="A0A8T8HY21"/>
<dbReference type="EMBL" id="CP072788">
    <property type="protein sequence ID" value="QTR03513.1"/>
    <property type="molecule type" value="Genomic_DNA"/>
</dbReference>
<evidence type="ECO:0000313" key="4">
    <source>
        <dbReference type="Proteomes" id="UP000671828"/>
    </source>
</evidence>
<accession>A0A8T8HY21</accession>
<evidence type="ECO:0000313" key="3">
    <source>
        <dbReference type="EMBL" id="QTR03513.1"/>
    </source>
</evidence>
<name>A0A8T8HY21_9PSEU</name>
<keyword evidence="2" id="KW-0472">Membrane</keyword>
<feature type="transmembrane region" description="Helical" evidence="2">
    <location>
        <begin position="63"/>
        <end position="83"/>
    </location>
</feature>
<dbReference type="Proteomes" id="UP000671828">
    <property type="component" value="Chromosome"/>
</dbReference>
<gene>
    <name evidence="3" type="ORF">J7S33_00055</name>
</gene>
<keyword evidence="2" id="KW-0812">Transmembrane</keyword>
<sequence>MRPDRNDPEHPAADGRGPGNGTRPDRIEGPVVQAGTVYGDVNVHLRRQHRVVDEERRRERRELLRNGASGLGALLVIAAAITLPHTLPWAKSALTDVGPEDAPNVSTSHVGDCAAWNARSEPDRSGGPVHGGVAVLVKVPCWHRSALYRVTAIVPETAVLDRVRAGEQSGEQAIKDLCRSEPGWGSGTYVRSTDTVFCLAHD</sequence>
<evidence type="ECO:0000256" key="2">
    <source>
        <dbReference type="SAM" id="Phobius"/>
    </source>
</evidence>
<proteinExistence type="predicted"/>
<feature type="compositionally biased region" description="Basic and acidic residues" evidence="1">
    <location>
        <begin position="1"/>
        <end position="13"/>
    </location>
</feature>
<reference evidence="3" key="1">
    <citation type="submission" date="2021-04" db="EMBL/GenBank/DDBJ databases">
        <title>Saccharothrix algeriensis WGS.</title>
        <authorList>
            <person name="Stuskova K."/>
            <person name="Hakalova E."/>
            <person name="Tebbal A.B."/>
            <person name="Eichmeier A."/>
        </authorList>
    </citation>
    <scope>NUCLEOTIDE SEQUENCE</scope>
    <source>
        <strain evidence="3">NRRL B-24137</strain>
    </source>
</reference>
<feature type="region of interest" description="Disordered" evidence="1">
    <location>
        <begin position="1"/>
        <end position="28"/>
    </location>
</feature>
<evidence type="ECO:0000256" key="1">
    <source>
        <dbReference type="SAM" id="MobiDB-lite"/>
    </source>
</evidence>
<organism evidence="3 4">
    <name type="scientific">Saccharothrix algeriensis</name>
    <dbReference type="NCBI Taxonomy" id="173560"/>
    <lineage>
        <taxon>Bacteria</taxon>
        <taxon>Bacillati</taxon>
        <taxon>Actinomycetota</taxon>
        <taxon>Actinomycetes</taxon>
        <taxon>Pseudonocardiales</taxon>
        <taxon>Pseudonocardiaceae</taxon>
        <taxon>Saccharothrix</taxon>
    </lineage>
</organism>
<protein>
    <submittedName>
        <fullName evidence="3">Uncharacterized protein</fullName>
    </submittedName>
</protein>
<keyword evidence="2" id="KW-1133">Transmembrane helix</keyword>